<dbReference type="AlphaFoldDB" id="A0A9P4VQN4"/>
<sequence>MPPTRRTHKPSPLNPNHNSASTPNLDGSPRATLSSALGTYVQRPYAYDGRTVNMPTFLSSNSNRNLNGQPTSANADATVSALRVSVYPYPPPLSNSGLRIGRQKAQAPFLTVDTTPTNASIRADPPPHAPLHGSGIASRGWQPYAYGRVAVDSYGRKTVGVMPRKGPTYALNQNTVIEGGVPQRRTQDPSPKAGGNRVDTSMSLTPYLTLGLQQGKDIEIEDEDVEDIGSCRTTGPDLAIQGAYSHIGESSTSTNPIINLTTETVTATRNPADDNPTTIAPSVLNPQGPLDLVSARLNIIRAAITAYNAETPAYNTMVPRHNALAKLWNRRKANERKKSVEDLKTRRPICTSGPEGGLGWLMRKVMRDGVGPLWENPQRPALESDDLAEDNKKDDGGENASDSNDDIEDSHHDEASAPPSPTTMPLTHGKSLPLATSVPSPLSPGTLETPGAGPRPRGSPLITTEFWDEFWDREEREAAQPGAGWRNLGKRFTELKTEDGRTPSRRISGRIARLRGGSELGGSPRISAPRKSPRKTTLGTNRDGSVGGRRRGRPKRESPLVRSVSVGDTALEGTLAGTSPADSPAIESMQGENDEEEDVNMEE</sequence>
<feature type="compositionally biased region" description="Acidic residues" evidence="1">
    <location>
        <begin position="592"/>
        <end position="603"/>
    </location>
</feature>
<name>A0A9P4VQN4_9PEZI</name>
<feature type="region of interest" description="Disordered" evidence="1">
    <location>
        <begin position="334"/>
        <end position="358"/>
    </location>
</feature>
<protein>
    <submittedName>
        <fullName evidence="2">Uncharacterized protein</fullName>
    </submittedName>
</protein>
<keyword evidence="3" id="KW-1185">Reference proteome</keyword>
<proteinExistence type="predicted"/>
<dbReference type="Proteomes" id="UP000799429">
    <property type="component" value="Unassembled WGS sequence"/>
</dbReference>
<accession>A0A9P4VQN4</accession>
<organism evidence="2 3">
    <name type="scientific">Patellaria atrata CBS 101060</name>
    <dbReference type="NCBI Taxonomy" id="1346257"/>
    <lineage>
        <taxon>Eukaryota</taxon>
        <taxon>Fungi</taxon>
        <taxon>Dikarya</taxon>
        <taxon>Ascomycota</taxon>
        <taxon>Pezizomycotina</taxon>
        <taxon>Dothideomycetes</taxon>
        <taxon>Dothideomycetes incertae sedis</taxon>
        <taxon>Patellariales</taxon>
        <taxon>Patellariaceae</taxon>
        <taxon>Patellaria</taxon>
    </lineage>
</organism>
<feature type="region of interest" description="Disordered" evidence="1">
    <location>
        <begin position="371"/>
        <end position="603"/>
    </location>
</feature>
<comment type="caution">
    <text evidence="2">The sequence shown here is derived from an EMBL/GenBank/DDBJ whole genome shotgun (WGS) entry which is preliminary data.</text>
</comment>
<evidence type="ECO:0000313" key="3">
    <source>
        <dbReference type="Proteomes" id="UP000799429"/>
    </source>
</evidence>
<feature type="region of interest" description="Disordered" evidence="1">
    <location>
        <begin position="179"/>
        <end position="201"/>
    </location>
</feature>
<dbReference type="EMBL" id="MU006098">
    <property type="protein sequence ID" value="KAF2837987.1"/>
    <property type="molecule type" value="Genomic_DNA"/>
</dbReference>
<feature type="compositionally biased region" description="Polar residues" evidence="1">
    <location>
        <begin position="14"/>
        <end position="32"/>
    </location>
</feature>
<evidence type="ECO:0000313" key="2">
    <source>
        <dbReference type="EMBL" id="KAF2837987.1"/>
    </source>
</evidence>
<feature type="region of interest" description="Disordered" evidence="1">
    <location>
        <begin position="1"/>
        <end position="32"/>
    </location>
</feature>
<gene>
    <name evidence="2" type="ORF">M501DRAFT_986176</name>
</gene>
<evidence type="ECO:0000256" key="1">
    <source>
        <dbReference type="SAM" id="MobiDB-lite"/>
    </source>
</evidence>
<feature type="compositionally biased region" description="Basic and acidic residues" evidence="1">
    <location>
        <begin position="491"/>
        <end position="502"/>
    </location>
</feature>
<feature type="compositionally biased region" description="Basic and acidic residues" evidence="1">
    <location>
        <begin position="336"/>
        <end position="345"/>
    </location>
</feature>
<reference evidence="2" key="1">
    <citation type="journal article" date="2020" name="Stud. Mycol.">
        <title>101 Dothideomycetes genomes: a test case for predicting lifestyles and emergence of pathogens.</title>
        <authorList>
            <person name="Haridas S."/>
            <person name="Albert R."/>
            <person name="Binder M."/>
            <person name="Bloem J."/>
            <person name="Labutti K."/>
            <person name="Salamov A."/>
            <person name="Andreopoulos B."/>
            <person name="Baker S."/>
            <person name="Barry K."/>
            <person name="Bills G."/>
            <person name="Bluhm B."/>
            <person name="Cannon C."/>
            <person name="Castanera R."/>
            <person name="Culley D."/>
            <person name="Daum C."/>
            <person name="Ezra D."/>
            <person name="Gonzalez J."/>
            <person name="Henrissat B."/>
            <person name="Kuo A."/>
            <person name="Liang C."/>
            <person name="Lipzen A."/>
            <person name="Lutzoni F."/>
            <person name="Magnuson J."/>
            <person name="Mondo S."/>
            <person name="Nolan M."/>
            <person name="Ohm R."/>
            <person name="Pangilinan J."/>
            <person name="Park H.-J."/>
            <person name="Ramirez L."/>
            <person name="Alfaro M."/>
            <person name="Sun H."/>
            <person name="Tritt A."/>
            <person name="Yoshinaga Y."/>
            <person name="Zwiers L.-H."/>
            <person name="Turgeon B."/>
            <person name="Goodwin S."/>
            <person name="Spatafora J."/>
            <person name="Crous P."/>
            <person name="Grigoriev I."/>
        </authorList>
    </citation>
    <scope>NUCLEOTIDE SEQUENCE</scope>
    <source>
        <strain evidence="2">CBS 101060</strain>
    </source>
</reference>